<evidence type="ECO:0000313" key="2">
    <source>
        <dbReference type="Proteomes" id="UP000244773"/>
    </source>
</evidence>
<gene>
    <name evidence="1" type="ORF">TetV_283</name>
</gene>
<proteinExistence type="predicted"/>
<name>A0A2P0VN95_9VIRU</name>
<dbReference type="Proteomes" id="UP000244773">
    <property type="component" value="Segment"/>
</dbReference>
<dbReference type="EMBL" id="KY322437">
    <property type="protein sequence ID" value="AUF82375.1"/>
    <property type="molecule type" value="Genomic_DNA"/>
</dbReference>
<accession>A0A2P0VN95</accession>
<organism evidence="1">
    <name type="scientific">Tetraselmis virus 1</name>
    <dbReference type="NCBI Taxonomy" id="2060617"/>
    <lineage>
        <taxon>Viruses</taxon>
        <taxon>Varidnaviria</taxon>
        <taxon>Bamfordvirae</taxon>
        <taxon>Nucleocytoviricota</taxon>
        <taxon>Megaviricetes</taxon>
        <taxon>Imitervirales</taxon>
        <taxon>Allomimiviridae</taxon>
        <taxon>Oceanusvirus</taxon>
        <taxon>Oceanusvirus kaneohense</taxon>
    </lineage>
</organism>
<sequence>MYRPFVRIAILSLVLLPTASAERKMLEPKTKGPDVITRVPVGVPAPIDRLTVLEMRLKTLEEKVLDMQSQPSFDKTLSSIKKGLSSFVPLVLHKIANGNTNDNFGYSITPGATASVDTMQNIFTLMSSSKKIDFRKASRYSATYQIYSLDFLREMHQLEELTISNLREGTSTTPLTYLSNLRKLVLEQGCSGARDIQSTMATILGNPDRDIHVELPIELFSRLADAQRDDPRVQLRK</sequence>
<reference evidence="1" key="1">
    <citation type="journal article" date="2018" name="Virology">
        <title>A giant virus infecting green algae encodes key fermentation genes.</title>
        <authorList>
            <person name="Schvarcz C.R."/>
            <person name="Steward G.F."/>
        </authorList>
    </citation>
    <scope>NUCLEOTIDE SEQUENCE [LARGE SCALE GENOMIC DNA]</scope>
</reference>
<evidence type="ECO:0000313" key="1">
    <source>
        <dbReference type="EMBL" id="AUF82375.1"/>
    </source>
</evidence>
<protein>
    <submittedName>
        <fullName evidence="1">Uncharacterized protein</fullName>
    </submittedName>
</protein>
<keyword evidence="2" id="KW-1185">Reference proteome</keyword>